<accession>T2HHW4</accession>
<evidence type="ECO:0000313" key="2">
    <source>
        <dbReference type="EMBL" id="BAN78810.1"/>
    </source>
</evidence>
<feature type="region of interest" description="Disordered" evidence="1">
    <location>
        <begin position="1"/>
        <end position="33"/>
    </location>
</feature>
<dbReference type="EMBL" id="AB704210">
    <property type="protein sequence ID" value="BAN78810.1"/>
    <property type="molecule type" value="Genomic_DNA"/>
</dbReference>
<organism evidence="2">
    <name type="scientific">Phyllosticta sp. MUCC0018</name>
    <dbReference type="NCBI Taxonomy" id="555017"/>
    <lineage>
        <taxon>Eukaryota</taxon>
        <taxon>Fungi</taxon>
        <taxon>Dikarya</taxon>
        <taxon>Ascomycota</taxon>
        <taxon>Pezizomycotina</taxon>
        <taxon>Dothideomycetes</taxon>
        <taxon>Dothideomycetes incertae sedis</taxon>
        <taxon>Botryosphaeriales</taxon>
        <taxon>Phyllostictaceae</taxon>
        <taxon>Phyllosticta</taxon>
    </lineage>
</organism>
<dbReference type="AlphaFoldDB" id="T2HHW4"/>
<feature type="non-terminal residue" evidence="2">
    <location>
        <position position="33"/>
    </location>
</feature>
<protein>
    <submittedName>
        <fullName evidence="2">Actin</fullName>
    </submittedName>
</protein>
<name>T2HHW4_9PEZI</name>
<sequence length="33" mass="3771">NVKAPGSPAMTAPRRFPLHRRSSPSPWHHDWHG</sequence>
<gene>
    <name evidence="2" type="primary">ACT</name>
</gene>
<feature type="non-terminal residue" evidence="2">
    <location>
        <position position="1"/>
    </location>
</feature>
<reference evidence="2" key="1">
    <citation type="journal article" date="2013" name="Japanese Journal of Mycology">
        <title>Taxonomic re-examination of Cryptomeria gall disease causing fungus.</title>
        <authorList>
            <person name="Ando Y."/>
            <person name="Motohashi K."/>
            <person name="Yaguchi Y."/>
        </authorList>
    </citation>
    <scope>NUCLEOTIDE SEQUENCE</scope>
    <source>
        <strain evidence="2">MUCC0018</strain>
    </source>
</reference>
<evidence type="ECO:0000256" key="1">
    <source>
        <dbReference type="SAM" id="MobiDB-lite"/>
    </source>
</evidence>
<proteinExistence type="predicted"/>